<dbReference type="Gene3D" id="3.40.1050.10">
    <property type="entry name" value="Carbonic anhydrase"/>
    <property type="match status" value="1"/>
</dbReference>
<comment type="subcellular location">
    <subcellularLocation>
        <location evidence="1">Membrane</location>
        <topology evidence="1">Multi-pass membrane protein</topology>
    </subcellularLocation>
</comment>
<keyword evidence="8" id="KW-0456">Lyase</keyword>
<feature type="binding site" evidence="11">
    <location>
        <position position="574"/>
    </location>
    <ligand>
        <name>Zn(2+)</name>
        <dbReference type="ChEBI" id="CHEBI:29105"/>
    </ligand>
</feature>
<dbReference type="InterPro" id="IPR015892">
    <property type="entry name" value="Carbonic_anhydrase_CS"/>
</dbReference>
<evidence type="ECO:0000259" key="14">
    <source>
        <dbReference type="Pfam" id="PF00916"/>
    </source>
</evidence>
<dbReference type="InterPro" id="IPR011547">
    <property type="entry name" value="SLC26A/SulP_dom"/>
</dbReference>
<dbReference type="EC" id="4.2.1.1" evidence="3"/>
<name>A0A1A3CFJ4_MYCAS</name>
<keyword evidence="7 13" id="KW-0472">Membrane</keyword>
<protein>
    <recommendedName>
        <fullName evidence="3">carbonic anhydrase</fullName>
        <ecNumber evidence="3">4.2.1.1</ecNumber>
    </recommendedName>
</protein>
<evidence type="ECO:0000256" key="9">
    <source>
        <dbReference type="ARBA" id="ARBA00024993"/>
    </source>
</evidence>
<feature type="transmembrane region" description="Helical" evidence="13">
    <location>
        <begin position="252"/>
        <end position="277"/>
    </location>
</feature>
<evidence type="ECO:0000256" key="11">
    <source>
        <dbReference type="PIRSR" id="PIRSR601765-1"/>
    </source>
</evidence>
<keyword evidence="4 13" id="KW-0812">Transmembrane</keyword>
<feature type="transmembrane region" description="Helical" evidence="13">
    <location>
        <begin position="356"/>
        <end position="378"/>
    </location>
</feature>
<comment type="function">
    <text evidence="9">Catalyzes the reversible hydration of carbon dioxide to form bicarbonate.</text>
</comment>
<dbReference type="Proteomes" id="UP000093795">
    <property type="component" value="Unassembled WGS sequence"/>
</dbReference>
<reference evidence="15 16" key="1">
    <citation type="submission" date="2016-06" db="EMBL/GenBank/DDBJ databases">
        <authorList>
            <person name="Kjaerup R.B."/>
            <person name="Dalgaard T.S."/>
            <person name="Juul-Madsen H.R."/>
        </authorList>
    </citation>
    <scope>NUCLEOTIDE SEQUENCE [LARGE SCALE GENOMIC DNA]</scope>
    <source>
        <strain evidence="15 16">1081914.2</strain>
    </source>
</reference>
<dbReference type="GO" id="GO:0008270">
    <property type="term" value="F:zinc ion binding"/>
    <property type="evidence" value="ECO:0007669"/>
    <property type="project" value="InterPro"/>
</dbReference>
<feature type="domain" description="SLC26A/SulP transporter" evidence="14">
    <location>
        <begin position="22"/>
        <end position="389"/>
    </location>
</feature>
<feature type="transmembrane region" description="Helical" evidence="13">
    <location>
        <begin position="121"/>
        <end position="142"/>
    </location>
</feature>
<accession>A0A1A3CFJ4</accession>
<comment type="caution">
    <text evidence="15">The sequence shown here is derived from an EMBL/GenBank/DDBJ whole genome shotgun (WGS) entry which is preliminary data.</text>
</comment>
<comment type="cofactor">
    <cofactor evidence="11">
        <name>Zn(2+)</name>
        <dbReference type="ChEBI" id="CHEBI:29105"/>
    </cofactor>
    <text evidence="11">Binds 1 zinc ion per subunit.</text>
</comment>
<feature type="transmembrane region" description="Helical" evidence="13">
    <location>
        <begin position="298"/>
        <end position="319"/>
    </location>
</feature>
<feature type="transmembrane region" description="Helical" evidence="13">
    <location>
        <begin position="201"/>
        <end position="218"/>
    </location>
</feature>
<dbReference type="SUPFAM" id="SSF53056">
    <property type="entry name" value="beta-carbonic anhydrase, cab"/>
    <property type="match status" value="1"/>
</dbReference>
<evidence type="ECO:0000256" key="12">
    <source>
        <dbReference type="SAM" id="MobiDB-lite"/>
    </source>
</evidence>
<evidence type="ECO:0000256" key="1">
    <source>
        <dbReference type="ARBA" id="ARBA00004141"/>
    </source>
</evidence>
<evidence type="ECO:0000256" key="5">
    <source>
        <dbReference type="ARBA" id="ARBA00022833"/>
    </source>
</evidence>
<feature type="transmembrane region" description="Helical" evidence="13">
    <location>
        <begin position="93"/>
        <end position="114"/>
    </location>
</feature>
<comment type="catalytic activity">
    <reaction evidence="10">
        <text>hydrogencarbonate + H(+) = CO2 + H2O</text>
        <dbReference type="Rhea" id="RHEA:10748"/>
        <dbReference type="ChEBI" id="CHEBI:15377"/>
        <dbReference type="ChEBI" id="CHEBI:15378"/>
        <dbReference type="ChEBI" id="CHEBI:16526"/>
        <dbReference type="ChEBI" id="CHEBI:17544"/>
        <dbReference type="EC" id="4.2.1.1"/>
    </reaction>
</comment>
<feature type="compositionally biased region" description="Basic and acidic residues" evidence="12">
    <location>
        <begin position="519"/>
        <end position="538"/>
    </location>
</feature>
<feature type="transmembrane region" description="Helical" evidence="13">
    <location>
        <begin position="53"/>
        <end position="73"/>
    </location>
</feature>
<dbReference type="SMART" id="SM00947">
    <property type="entry name" value="Pro_CA"/>
    <property type="match status" value="1"/>
</dbReference>
<evidence type="ECO:0000256" key="2">
    <source>
        <dbReference type="ARBA" id="ARBA00006217"/>
    </source>
</evidence>
<dbReference type="GO" id="GO:0015976">
    <property type="term" value="P:carbon utilization"/>
    <property type="evidence" value="ECO:0007669"/>
    <property type="project" value="InterPro"/>
</dbReference>
<dbReference type="STRING" id="1790.A5645_15170"/>
<dbReference type="PANTHER" id="PTHR11814">
    <property type="entry name" value="SULFATE TRANSPORTER"/>
    <property type="match status" value="1"/>
</dbReference>
<dbReference type="GO" id="GO:0004089">
    <property type="term" value="F:carbonate dehydratase activity"/>
    <property type="evidence" value="ECO:0007669"/>
    <property type="project" value="UniProtKB-EC"/>
</dbReference>
<dbReference type="EMBL" id="LZKQ01000120">
    <property type="protein sequence ID" value="OBI85157.1"/>
    <property type="molecule type" value="Genomic_DNA"/>
</dbReference>
<evidence type="ECO:0000313" key="15">
    <source>
        <dbReference type="EMBL" id="OBI85157.1"/>
    </source>
</evidence>
<feature type="binding site" evidence="11">
    <location>
        <position position="635"/>
    </location>
    <ligand>
        <name>Zn(2+)</name>
        <dbReference type="ChEBI" id="CHEBI:29105"/>
    </ligand>
</feature>
<comment type="similarity">
    <text evidence="2">Belongs to the beta-class carbonic anhydrase family.</text>
</comment>
<sequence>MSSSAVNGAHAAPQSHRIRDNLRYDVPASLVVFLVALPLSLGIAIASGAPLAAGLIAAVIGGIVAGTFGGSAVQVSGPAAGLTVVVADLIQQLGWEMLCVMTAAAGALQILFGVSRMARAALAIAPVVVHAMLAGIGITIVLQQIHVLVGGTAHSSAWENLVALPNGLLHHELHEVIVGGTVIAILLAWSKLPPKLRMIPGALVAIVLATVLAKLVGLDVERINLSGSFFDAIGLPQLSDKSPGGQPWTHEISAIVLGVLTIALIASVESLLCAVGVDKLHNGPRTNFNREMIGQGSANMLSGLLGGLPITGVIVRSSANVAAGARTRMSAILHGVWVLLFASLFTNLVELIPKAALAGLLIVIGAQLVKLAHVQLAWRTGNFVIYVITIVCVVFLNLLEGVAIGLGVAILFLLVRVVQAPIEARPVGDEAKKWHVDIDGTLSFLLMPRLTGVLATLPQGSDVTLNLNADYIDHSISEAISDWKAGHEAGGGKVTIHETSPAGLSSAHHAPPKRHISRSLREPWPSRRDHDHEHEEPSIRHGIEEYHRNGAGRLHHHVPELVDSQNPDTVFITCADSRILPDVITASRPGDLYIVRNVGNLVPTHPDEHSVDAALDFAVNQLGVSSVVVCGHSSCRAMQALLDHHSDRSVDHPGAMDQWLEYADESLARYRENHPARASATSNGHRFSEADQLAIVNVAVQVERLSRHPMLADAVADGSLHVVGMFFDFATVHVHEVTPDGLVHEVEGIPTP</sequence>
<keyword evidence="5 11" id="KW-0862">Zinc</keyword>
<dbReference type="PROSITE" id="PS00704">
    <property type="entry name" value="PROK_CO2_ANHYDRASE_1"/>
    <property type="match status" value="1"/>
</dbReference>
<evidence type="ECO:0000256" key="3">
    <source>
        <dbReference type="ARBA" id="ARBA00012925"/>
    </source>
</evidence>
<dbReference type="eggNOG" id="COG0659">
    <property type="taxonomic scope" value="Bacteria"/>
</dbReference>
<evidence type="ECO:0000313" key="16">
    <source>
        <dbReference type="Proteomes" id="UP000093795"/>
    </source>
</evidence>
<dbReference type="RefSeq" id="WP_065120700.1">
    <property type="nucleotide sequence ID" value="NZ_LZKQ01000120.1"/>
</dbReference>
<dbReference type="InterPro" id="IPR001902">
    <property type="entry name" value="SLC26A/SulP_fam"/>
</dbReference>
<feature type="binding site" evidence="11">
    <location>
        <position position="576"/>
    </location>
    <ligand>
        <name>Zn(2+)</name>
        <dbReference type="ChEBI" id="CHEBI:29105"/>
    </ligand>
</feature>
<dbReference type="GO" id="GO:0055085">
    <property type="term" value="P:transmembrane transport"/>
    <property type="evidence" value="ECO:0007669"/>
    <property type="project" value="InterPro"/>
</dbReference>
<dbReference type="GO" id="GO:0016020">
    <property type="term" value="C:membrane"/>
    <property type="evidence" value="ECO:0007669"/>
    <property type="project" value="UniProtKB-SubCell"/>
</dbReference>
<feature type="transmembrane region" description="Helical" evidence="13">
    <location>
        <begin position="384"/>
        <end position="415"/>
    </location>
</feature>
<evidence type="ECO:0000256" key="10">
    <source>
        <dbReference type="ARBA" id="ARBA00048348"/>
    </source>
</evidence>
<evidence type="ECO:0000256" key="6">
    <source>
        <dbReference type="ARBA" id="ARBA00022989"/>
    </source>
</evidence>
<organism evidence="15 16">
    <name type="scientific">Mycobacterium asiaticum</name>
    <dbReference type="NCBI Taxonomy" id="1790"/>
    <lineage>
        <taxon>Bacteria</taxon>
        <taxon>Bacillati</taxon>
        <taxon>Actinomycetota</taxon>
        <taxon>Actinomycetes</taxon>
        <taxon>Mycobacteriales</taxon>
        <taxon>Mycobacteriaceae</taxon>
        <taxon>Mycobacterium</taxon>
    </lineage>
</organism>
<feature type="binding site" evidence="11">
    <location>
        <position position="632"/>
    </location>
    <ligand>
        <name>Zn(2+)</name>
        <dbReference type="ChEBI" id="CHEBI:29105"/>
    </ligand>
</feature>
<feature type="transmembrane region" description="Helical" evidence="13">
    <location>
        <begin position="331"/>
        <end position="349"/>
    </location>
</feature>
<dbReference type="OrthoDB" id="9771198at2"/>
<evidence type="ECO:0000256" key="4">
    <source>
        <dbReference type="ARBA" id="ARBA00022692"/>
    </source>
</evidence>
<evidence type="ECO:0000256" key="8">
    <source>
        <dbReference type="ARBA" id="ARBA00023239"/>
    </source>
</evidence>
<evidence type="ECO:0000256" key="13">
    <source>
        <dbReference type="SAM" id="Phobius"/>
    </source>
</evidence>
<feature type="transmembrane region" description="Helical" evidence="13">
    <location>
        <begin position="26"/>
        <end position="46"/>
    </location>
</feature>
<dbReference type="InterPro" id="IPR036874">
    <property type="entry name" value="Carbonic_anhydrase_sf"/>
</dbReference>
<keyword evidence="11" id="KW-0479">Metal-binding</keyword>
<keyword evidence="6 13" id="KW-1133">Transmembrane helix</keyword>
<dbReference type="InterPro" id="IPR001765">
    <property type="entry name" value="Carbonic_anhydrase"/>
</dbReference>
<feature type="region of interest" description="Disordered" evidence="12">
    <location>
        <begin position="490"/>
        <end position="538"/>
    </location>
</feature>
<proteinExistence type="inferred from homology"/>
<evidence type="ECO:0000256" key="7">
    <source>
        <dbReference type="ARBA" id="ARBA00023136"/>
    </source>
</evidence>
<dbReference type="Pfam" id="PF00916">
    <property type="entry name" value="Sulfate_transp"/>
    <property type="match status" value="1"/>
</dbReference>
<dbReference type="AlphaFoldDB" id="A0A1A3CFJ4"/>
<gene>
    <name evidence="15" type="ORF">A9X01_18215</name>
</gene>
<dbReference type="Pfam" id="PF00484">
    <property type="entry name" value="Pro_CA"/>
    <property type="match status" value="1"/>
</dbReference>